<accession>A0A3L6KT63</accession>
<feature type="region of interest" description="Disordered" evidence="1">
    <location>
        <begin position="359"/>
        <end position="416"/>
    </location>
</feature>
<protein>
    <submittedName>
        <fullName evidence="2">Class I transcription factor A</fullName>
    </submittedName>
</protein>
<dbReference type="AlphaFoldDB" id="A0A3L6KT63"/>
<comment type="caution">
    <text evidence="2">The sequence shown here is derived from an EMBL/GenBank/DDBJ whole genome shotgun (WGS) entry which is preliminary data.</text>
</comment>
<dbReference type="Proteomes" id="UP000266743">
    <property type="component" value="Chromosome 11"/>
</dbReference>
<sequence length="416" mass="47009">MSHRISSTNNPFSERDFNLLKSGALEKSRSVVSRREQVWDNIVDVGEGVKANDVEELMARLEQHGLRRVLAENEGGTGALHVADGAHGTENCDTSTEDIDEDDSCEKRAPYYYMCVPCELSLTEISTKPATMRMLQDAHYHFSSAEHRCIASWMGVVDIEKTLAVTSRLEVGGYIRIFVNGIPFLISARPGGGGMFYPLPHETVEAREQSGRNAEPSKGTAVRKEIWYRPLQSVFTRCKQILYTAASRQKLRGESSPFRAQRRNGIVLLHIPMKTYERESFIRGPSVPALFEVQRERVSNKKRRHKENGTRTCYVMREKPIAAWEDEDDSTDAISKVTVKEEGVYRLVLLCSDDVRRSMRQAEEEEHEPETRVSGEVTHPLTVEALQMIGGTTREESNQSDGKSLSYDSSSWSRKT</sequence>
<organism evidence="2">
    <name type="scientific">Trypanosoma brucei equiperdum</name>
    <dbReference type="NCBI Taxonomy" id="630700"/>
    <lineage>
        <taxon>Eukaryota</taxon>
        <taxon>Discoba</taxon>
        <taxon>Euglenozoa</taxon>
        <taxon>Kinetoplastea</taxon>
        <taxon>Metakinetoplastina</taxon>
        <taxon>Trypanosomatida</taxon>
        <taxon>Trypanosomatidae</taxon>
        <taxon>Trypanosoma</taxon>
    </lineage>
</organism>
<gene>
    <name evidence="2" type="primary">CITFA-3</name>
    <name evidence="2" type="ORF">DPX39_110020600</name>
</gene>
<evidence type="ECO:0000256" key="1">
    <source>
        <dbReference type="SAM" id="MobiDB-lite"/>
    </source>
</evidence>
<reference evidence="2" key="1">
    <citation type="submission" date="2018-09" db="EMBL/GenBank/DDBJ databases">
        <title>whole genome sequence of T. equiperdum IVM-t1 strain.</title>
        <authorList>
            <person name="Suganuma K."/>
        </authorList>
    </citation>
    <scope>NUCLEOTIDE SEQUENCE [LARGE SCALE GENOMIC DNA]</scope>
    <source>
        <strain evidence="2">IVM-t1</strain>
    </source>
</reference>
<evidence type="ECO:0000313" key="2">
    <source>
        <dbReference type="EMBL" id="RHW67612.1"/>
    </source>
</evidence>
<dbReference type="EMBL" id="QSBY01000011">
    <property type="protein sequence ID" value="RHW67612.1"/>
    <property type="molecule type" value="Genomic_DNA"/>
</dbReference>
<feature type="compositionally biased region" description="Low complexity" evidence="1">
    <location>
        <begin position="400"/>
        <end position="416"/>
    </location>
</feature>
<proteinExistence type="predicted"/>
<name>A0A3L6KT63_9TRYP</name>